<proteinExistence type="predicted"/>
<dbReference type="EC" id="2.7.13.3" evidence="3"/>
<keyword evidence="5" id="KW-0808">Transferase</keyword>
<dbReference type="SMART" id="SM00387">
    <property type="entry name" value="HATPase_c"/>
    <property type="match status" value="1"/>
</dbReference>
<feature type="domain" description="HAMP" evidence="13">
    <location>
        <begin position="203"/>
        <end position="254"/>
    </location>
</feature>
<feature type="domain" description="Histidine kinase" evidence="12">
    <location>
        <begin position="262"/>
        <end position="465"/>
    </location>
</feature>
<dbReference type="InterPro" id="IPR004358">
    <property type="entry name" value="Sig_transdc_His_kin-like_C"/>
</dbReference>
<evidence type="ECO:0000259" key="13">
    <source>
        <dbReference type="PROSITE" id="PS50885"/>
    </source>
</evidence>
<dbReference type="Gene3D" id="3.30.565.10">
    <property type="entry name" value="Histidine kinase-like ATPase, C-terminal domain"/>
    <property type="match status" value="1"/>
</dbReference>
<keyword evidence="8 11" id="KW-1133">Transmembrane helix</keyword>
<dbReference type="PRINTS" id="PR00344">
    <property type="entry name" value="BCTRLSENSOR"/>
</dbReference>
<evidence type="ECO:0000256" key="11">
    <source>
        <dbReference type="SAM" id="Phobius"/>
    </source>
</evidence>
<reference evidence="15" key="1">
    <citation type="submission" date="2016-10" db="EMBL/GenBank/DDBJ databases">
        <authorList>
            <person name="Varghese N."/>
            <person name="Submissions S."/>
        </authorList>
    </citation>
    <scope>NUCLEOTIDE SEQUENCE [LARGE SCALE GENOMIC DNA]</scope>
    <source>
        <strain evidence="15">DSM 123</strain>
    </source>
</reference>
<name>A0A1H8S541_9BRAD</name>
<dbReference type="RefSeq" id="WP_011502417.1">
    <property type="nucleotide sequence ID" value="NZ_FODT01000004.1"/>
</dbReference>
<dbReference type="InterPro" id="IPR005467">
    <property type="entry name" value="His_kinase_dom"/>
</dbReference>
<evidence type="ECO:0000313" key="15">
    <source>
        <dbReference type="Proteomes" id="UP000199615"/>
    </source>
</evidence>
<dbReference type="GO" id="GO:0000160">
    <property type="term" value="P:phosphorelay signal transduction system"/>
    <property type="evidence" value="ECO:0007669"/>
    <property type="project" value="UniProtKB-KW"/>
</dbReference>
<evidence type="ECO:0000256" key="5">
    <source>
        <dbReference type="ARBA" id="ARBA00022679"/>
    </source>
</evidence>
<keyword evidence="7 14" id="KW-0418">Kinase</keyword>
<dbReference type="Proteomes" id="UP000199615">
    <property type="component" value="Unassembled WGS sequence"/>
</dbReference>
<evidence type="ECO:0000256" key="9">
    <source>
        <dbReference type="ARBA" id="ARBA00023012"/>
    </source>
</evidence>
<dbReference type="PROSITE" id="PS50109">
    <property type="entry name" value="HIS_KIN"/>
    <property type="match status" value="1"/>
</dbReference>
<dbReference type="GO" id="GO:0004673">
    <property type="term" value="F:protein histidine kinase activity"/>
    <property type="evidence" value="ECO:0007669"/>
    <property type="project" value="UniProtKB-EC"/>
</dbReference>
<feature type="transmembrane region" description="Helical" evidence="11">
    <location>
        <begin position="181"/>
        <end position="202"/>
    </location>
</feature>
<evidence type="ECO:0000256" key="2">
    <source>
        <dbReference type="ARBA" id="ARBA00004370"/>
    </source>
</evidence>
<dbReference type="GO" id="GO:0005886">
    <property type="term" value="C:plasma membrane"/>
    <property type="evidence" value="ECO:0007669"/>
    <property type="project" value="TreeGrafter"/>
</dbReference>
<dbReference type="InterPro" id="IPR003594">
    <property type="entry name" value="HATPase_dom"/>
</dbReference>
<evidence type="ECO:0000256" key="4">
    <source>
        <dbReference type="ARBA" id="ARBA00022553"/>
    </source>
</evidence>
<organism evidence="14 15">
    <name type="scientific">Rhodopseudomonas pseudopalustris</name>
    <dbReference type="NCBI Taxonomy" id="1513892"/>
    <lineage>
        <taxon>Bacteria</taxon>
        <taxon>Pseudomonadati</taxon>
        <taxon>Pseudomonadota</taxon>
        <taxon>Alphaproteobacteria</taxon>
        <taxon>Hyphomicrobiales</taxon>
        <taxon>Nitrobacteraceae</taxon>
        <taxon>Rhodopseudomonas</taxon>
    </lineage>
</organism>
<keyword evidence="4" id="KW-0597">Phosphoprotein</keyword>
<evidence type="ECO:0000256" key="1">
    <source>
        <dbReference type="ARBA" id="ARBA00000085"/>
    </source>
</evidence>
<keyword evidence="9" id="KW-0902">Two-component regulatory system</keyword>
<keyword evidence="15" id="KW-1185">Reference proteome</keyword>
<dbReference type="OrthoDB" id="9809567at2"/>
<keyword evidence="10 11" id="KW-0472">Membrane</keyword>
<dbReference type="PROSITE" id="PS50885">
    <property type="entry name" value="HAMP"/>
    <property type="match status" value="1"/>
</dbReference>
<evidence type="ECO:0000256" key="3">
    <source>
        <dbReference type="ARBA" id="ARBA00012438"/>
    </source>
</evidence>
<dbReference type="PANTHER" id="PTHR45436">
    <property type="entry name" value="SENSOR HISTIDINE KINASE YKOH"/>
    <property type="match status" value="1"/>
</dbReference>
<evidence type="ECO:0000256" key="8">
    <source>
        <dbReference type="ARBA" id="ARBA00022989"/>
    </source>
</evidence>
<evidence type="ECO:0000313" key="14">
    <source>
        <dbReference type="EMBL" id="SEO73712.1"/>
    </source>
</evidence>
<keyword evidence="6 11" id="KW-0812">Transmembrane</keyword>
<protein>
    <recommendedName>
        <fullName evidence="3">histidine kinase</fullName>
        <ecNumber evidence="3">2.7.13.3</ecNumber>
    </recommendedName>
</protein>
<dbReference type="InterPro" id="IPR036890">
    <property type="entry name" value="HATPase_C_sf"/>
</dbReference>
<dbReference type="InterPro" id="IPR003660">
    <property type="entry name" value="HAMP_dom"/>
</dbReference>
<dbReference type="Gene3D" id="1.10.287.130">
    <property type="match status" value="1"/>
</dbReference>
<evidence type="ECO:0000256" key="6">
    <source>
        <dbReference type="ARBA" id="ARBA00022692"/>
    </source>
</evidence>
<dbReference type="AlphaFoldDB" id="A0A1H8S541"/>
<evidence type="ECO:0000256" key="10">
    <source>
        <dbReference type="ARBA" id="ARBA00023136"/>
    </source>
</evidence>
<gene>
    <name evidence="14" type="ORF">SAMN05444123_104277</name>
</gene>
<dbReference type="SUPFAM" id="SSF55874">
    <property type="entry name" value="ATPase domain of HSP90 chaperone/DNA topoisomerase II/histidine kinase"/>
    <property type="match status" value="1"/>
</dbReference>
<dbReference type="Pfam" id="PF02518">
    <property type="entry name" value="HATPase_c"/>
    <property type="match status" value="1"/>
</dbReference>
<accession>A0A1H8S541</accession>
<comment type="subcellular location">
    <subcellularLocation>
        <location evidence="2">Membrane</location>
    </subcellularLocation>
</comment>
<evidence type="ECO:0000256" key="7">
    <source>
        <dbReference type="ARBA" id="ARBA00022777"/>
    </source>
</evidence>
<evidence type="ECO:0000259" key="12">
    <source>
        <dbReference type="PROSITE" id="PS50109"/>
    </source>
</evidence>
<feature type="transmembrane region" description="Helical" evidence="11">
    <location>
        <begin position="22"/>
        <end position="45"/>
    </location>
</feature>
<dbReference type="InterPro" id="IPR050428">
    <property type="entry name" value="TCS_sensor_his_kinase"/>
</dbReference>
<sequence length="465" mass="50827">MASPAVLVKPPRRSGSSLATRLFLSATAWVVVILAITGIVLSSVYRQASERAFDRRLNLYLRTIIAEVATPEAAPDQFQSIGEPLFDLPLSGWYWQIVRTDTDKIDPRASRSLWDRKLPKLEDQGVELGASGVRQGYVEGPEGQTLRMVERPVDLGADGKFVVTVAGDGSEIFEETRTFDYYLAGTFIALSIGLVLTTIFQVRFGLAPLKRISDSIADIRSGRAERLEGKFPVEIAPLARETNALIEANREIVERSRTHVGNLAHAIKTPLSVLVNEAAARSGDPFAAKVLEQAEIMRSQVTHHLERARIAARLTVVGTVTEVEPVIEALRRTMEKIHRDRDILVRSEVASGLKFRGEKQDLEEMVGNLVDNACKWAVSRVFIDVTAERGPTPLVRIIVDDDGRGLSAAERAQAARRGQRLDESKPGSGLGLAIVVDLAALYGGELKLAHAPIGGLRAELRLPAA</sequence>
<dbReference type="EMBL" id="FODT01000004">
    <property type="protein sequence ID" value="SEO73712.1"/>
    <property type="molecule type" value="Genomic_DNA"/>
</dbReference>
<dbReference type="PANTHER" id="PTHR45436:SF5">
    <property type="entry name" value="SENSOR HISTIDINE KINASE TRCS"/>
    <property type="match status" value="1"/>
</dbReference>
<comment type="catalytic activity">
    <reaction evidence="1">
        <text>ATP + protein L-histidine = ADP + protein N-phospho-L-histidine.</text>
        <dbReference type="EC" id="2.7.13.3"/>
    </reaction>
</comment>